<dbReference type="InterPro" id="IPR058031">
    <property type="entry name" value="AAA_lid_NorR"/>
</dbReference>
<dbReference type="PANTHER" id="PTHR32071">
    <property type="entry name" value="TRANSCRIPTIONAL REGULATORY PROTEIN"/>
    <property type="match status" value="1"/>
</dbReference>
<dbReference type="FunFam" id="3.40.50.300:FF:000006">
    <property type="entry name" value="DNA-binding transcriptional regulator NtrC"/>
    <property type="match status" value="1"/>
</dbReference>
<name>A0A5D0HYC8_9FLAO</name>
<dbReference type="OrthoDB" id="5401077at2"/>
<dbReference type="PROSITE" id="PS00675">
    <property type="entry name" value="SIGMA54_INTERACT_1"/>
    <property type="match status" value="1"/>
</dbReference>
<proteinExistence type="predicted"/>
<dbReference type="InterPro" id="IPR025943">
    <property type="entry name" value="Sigma_54_int_dom_ATP-bd_2"/>
</dbReference>
<dbReference type="GO" id="GO:0005524">
    <property type="term" value="F:ATP binding"/>
    <property type="evidence" value="ECO:0007669"/>
    <property type="project" value="UniProtKB-KW"/>
</dbReference>
<keyword evidence="5" id="KW-1185">Reference proteome</keyword>
<accession>A0A5D0HYC8</accession>
<dbReference type="Pfam" id="PF25601">
    <property type="entry name" value="AAA_lid_14"/>
    <property type="match status" value="1"/>
</dbReference>
<evidence type="ECO:0000313" key="5">
    <source>
        <dbReference type="Proteomes" id="UP000323930"/>
    </source>
</evidence>
<dbReference type="InterPro" id="IPR027417">
    <property type="entry name" value="P-loop_NTPase"/>
</dbReference>
<evidence type="ECO:0000313" key="4">
    <source>
        <dbReference type="EMBL" id="TYA75851.1"/>
    </source>
</evidence>
<evidence type="ECO:0000259" key="3">
    <source>
        <dbReference type="PROSITE" id="PS50045"/>
    </source>
</evidence>
<dbReference type="Pfam" id="PF00158">
    <property type="entry name" value="Sigma54_activat"/>
    <property type="match status" value="1"/>
</dbReference>
<keyword evidence="2" id="KW-0067">ATP-binding</keyword>
<feature type="non-terminal residue" evidence="4">
    <location>
        <position position="272"/>
    </location>
</feature>
<dbReference type="AlphaFoldDB" id="A0A5D0HYC8"/>
<dbReference type="SUPFAM" id="SSF52540">
    <property type="entry name" value="P-loop containing nucleoside triphosphate hydrolases"/>
    <property type="match status" value="1"/>
</dbReference>
<dbReference type="Proteomes" id="UP000323930">
    <property type="component" value="Unassembled WGS sequence"/>
</dbReference>
<comment type="caution">
    <text evidence="4">The sequence shown here is derived from an EMBL/GenBank/DDBJ whole genome shotgun (WGS) entry which is preliminary data.</text>
</comment>
<dbReference type="PROSITE" id="PS50045">
    <property type="entry name" value="SIGMA54_INTERACT_4"/>
    <property type="match status" value="1"/>
</dbReference>
<keyword evidence="1" id="KW-0547">Nucleotide-binding</keyword>
<dbReference type="RefSeq" id="WP_148542251.1">
    <property type="nucleotide sequence ID" value="NZ_VSDQ01000660.1"/>
</dbReference>
<feature type="domain" description="Sigma-54 factor interaction" evidence="3">
    <location>
        <begin position="13"/>
        <end position="242"/>
    </location>
</feature>
<evidence type="ECO:0000256" key="1">
    <source>
        <dbReference type="ARBA" id="ARBA00022741"/>
    </source>
</evidence>
<organism evidence="4 5">
    <name type="scientific">Seonamhaeicola marinus</name>
    <dbReference type="NCBI Taxonomy" id="1912246"/>
    <lineage>
        <taxon>Bacteria</taxon>
        <taxon>Pseudomonadati</taxon>
        <taxon>Bacteroidota</taxon>
        <taxon>Flavobacteriia</taxon>
        <taxon>Flavobacteriales</taxon>
        <taxon>Flavobacteriaceae</taxon>
    </lineage>
</organism>
<dbReference type="InterPro" id="IPR002078">
    <property type="entry name" value="Sigma_54_int"/>
</dbReference>
<gene>
    <name evidence="4" type="ORF">FUA24_11065</name>
</gene>
<evidence type="ECO:0000256" key="2">
    <source>
        <dbReference type="ARBA" id="ARBA00022840"/>
    </source>
</evidence>
<dbReference type="CDD" id="cd00009">
    <property type="entry name" value="AAA"/>
    <property type="match status" value="1"/>
</dbReference>
<protein>
    <submittedName>
        <fullName evidence="4">Sigma-54-dependent Fis family transcriptional regulator</fullName>
    </submittedName>
</protein>
<dbReference type="Gene3D" id="1.10.8.60">
    <property type="match status" value="1"/>
</dbReference>
<dbReference type="PANTHER" id="PTHR32071:SF121">
    <property type="entry name" value="SIGMA L-DEPENDENT TRANSCRIPTIONAL REGULATOR YQIR-RELATED"/>
    <property type="match status" value="1"/>
</dbReference>
<reference evidence="4 5" key="1">
    <citation type="submission" date="2019-08" db="EMBL/GenBank/DDBJ databases">
        <title>Seonamhaeicola sediminis sp. nov., isolated from marine sediment.</title>
        <authorList>
            <person name="Cao W.R."/>
        </authorList>
    </citation>
    <scope>NUCLEOTIDE SEQUENCE [LARGE SCALE GENOMIC DNA]</scope>
    <source>
        <strain evidence="4 5">B011</strain>
    </source>
</reference>
<sequence>MESVQAIKQRFGIIGNTPALNRAIEKTIQVAPTDISVLVTGESGVGKESIPKIIHQLSHRKHNKYIAVNCGAIPEGTIDSELFGHEKGAFTGATQTRSGYFEVADGGTIFLDEVGELPLTTQVRLLRVLENGEFIKVGSSKVQKTNVRIVAATNVNMFEAIEKEKFREDLYYRLSTVEIHLPPLRERQSDIHLLFRKFASDFALKYKMPTVKLTDGAIDILVKYRWNGNIRQLRNIAEQLSVLEQDRNISAETLRSYLPSANTNLPAVIKTS</sequence>
<dbReference type="SMART" id="SM00382">
    <property type="entry name" value="AAA"/>
    <property type="match status" value="1"/>
</dbReference>
<dbReference type="EMBL" id="VSDQ01000660">
    <property type="protein sequence ID" value="TYA75851.1"/>
    <property type="molecule type" value="Genomic_DNA"/>
</dbReference>
<dbReference type="GO" id="GO:0006355">
    <property type="term" value="P:regulation of DNA-templated transcription"/>
    <property type="evidence" value="ECO:0007669"/>
    <property type="project" value="InterPro"/>
</dbReference>
<dbReference type="InterPro" id="IPR003593">
    <property type="entry name" value="AAA+_ATPase"/>
</dbReference>
<dbReference type="PROSITE" id="PS00676">
    <property type="entry name" value="SIGMA54_INTERACT_2"/>
    <property type="match status" value="1"/>
</dbReference>
<dbReference type="Gene3D" id="3.40.50.300">
    <property type="entry name" value="P-loop containing nucleotide triphosphate hydrolases"/>
    <property type="match status" value="1"/>
</dbReference>
<dbReference type="InterPro" id="IPR025662">
    <property type="entry name" value="Sigma_54_int_dom_ATP-bd_1"/>
</dbReference>